<organism evidence="3 4">
    <name type="scientific">Cristinia sonorae</name>
    <dbReference type="NCBI Taxonomy" id="1940300"/>
    <lineage>
        <taxon>Eukaryota</taxon>
        <taxon>Fungi</taxon>
        <taxon>Dikarya</taxon>
        <taxon>Basidiomycota</taxon>
        <taxon>Agaricomycotina</taxon>
        <taxon>Agaricomycetes</taxon>
        <taxon>Agaricomycetidae</taxon>
        <taxon>Agaricales</taxon>
        <taxon>Pleurotineae</taxon>
        <taxon>Stephanosporaceae</taxon>
        <taxon>Cristinia</taxon>
    </lineage>
</organism>
<dbReference type="Proteomes" id="UP000813824">
    <property type="component" value="Unassembled WGS sequence"/>
</dbReference>
<evidence type="ECO:0000313" key="4">
    <source>
        <dbReference type="Proteomes" id="UP000813824"/>
    </source>
</evidence>
<feature type="region of interest" description="Disordered" evidence="1">
    <location>
        <begin position="215"/>
        <end position="236"/>
    </location>
</feature>
<comment type="caution">
    <text evidence="3">The sequence shown here is derived from an EMBL/GenBank/DDBJ whole genome shotgun (WGS) entry which is preliminary data.</text>
</comment>
<accession>A0A8K0XND8</accession>
<proteinExistence type="predicted"/>
<protein>
    <submittedName>
        <fullName evidence="3">Uncharacterized protein</fullName>
    </submittedName>
</protein>
<reference evidence="3" key="1">
    <citation type="journal article" date="2021" name="New Phytol.">
        <title>Evolutionary innovations through gain and loss of genes in the ectomycorrhizal Boletales.</title>
        <authorList>
            <person name="Wu G."/>
            <person name="Miyauchi S."/>
            <person name="Morin E."/>
            <person name="Kuo A."/>
            <person name="Drula E."/>
            <person name="Varga T."/>
            <person name="Kohler A."/>
            <person name="Feng B."/>
            <person name="Cao Y."/>
            <person name="Lipzen A."/>
            <person name="Daum C."/>
            <person name="Hundley H."/>
            <person name="Pangilinan J."/>
            <person name="Johnson J."/>
            <person name="Barry K."/>
            <person name="LaButti K."/>
            <person name="Ng V."/>
            <person name="Ahrendt S."/>
            <person name="Min B."/>
            <person name="Choi I.G."/>
            <person name="Park H."/>
            <person name="Plett J.M."/>
            <person name="Magnuson J."/>
            <person name="Spatafora J.W."/>
            <person name="Nagy L.G."/>
            <person name="Henrissat B."/>
            <person name="Grigoriev I.V."/>
            <person name="Yang Z.L."/>
            <person name="Xu J."/>
            <person name="Martin F.M."/>
        </authorList>
    </citation>
    <scope>NUCLEOTIDE SEQUENCE</scope>
    <source>
        <strain evidence="3">KKN 215</strain>
    </source>
</reference>
<gene>
    <name evidence="3" type="ORF">BXZ70DRAFT_944628</name>
</gene>
<evidence type="ECO:0000313" key="3">
    <source>
        <dbReference type="EMBL" id="KAH8096810.1"/>
    </source>
</evidence>
<feature type="compositionally biased region" description="Polar residues" evidence="1">
    <location>
        <begin position="222"/>
        <end position="236"/>
    </location>
</feature>
<dbReference type="OrthoDB" id="8062037at2759"/>
<dbReference type="AlphaFoldDB" id="A0A8K0XND8"/>
<feature type="signal peptide" evidence="2">
    <location>
        <begin position="1"/>
        <end position="22"/>
    </location>
</feature>
<evidence type="ECO:0000256" key="2">
    <source>
        <dbReference type="SAM" id="SignalP"/>
    </source>
</evidence>
<keyword evidence="4" id="KW-1185">Reference proteome</keyword>
<evidence type="ECO:0000256" key="1">
    <source>
        <dbReference type="SAM" id="MobiDB-lite"/>
    </source>
</evidence>
<keyword evidence="2" id="KW-0732">Signal</keyword>
<sequence>MLQWTRTWIIFALPSLLPLSLAYIPASPLNASAVETPSTQLTLTWGSGSSGGGYQEKVLYSLVGAESNGMDKGPLLHFSEANLTDATTTTPWIALISCDRNVTDASTIDDIFTLAWERGAVAALLYSLYSESCEISPVYADPTAFARVMDIFSTPTLVASKMVEDRYTLTDTIKYGTFDAKLLNDSFAEINAALSSGSVAPGYIFASLSASNATAGGPDTPSPANTTTEKPQGNDVSQGTTLSMIILYVITGTVSALLCSV</sequence>
<feature type="chain" id="PRO_5035427530" evidence="2">
    <location>
        <begin position="23"/>
        <end position="261"/>
    </location>
</feature>
<name>A0A8K0XND8_9AGAR</name>
<dbReference type="EMBL" id="JAEVFJ010000022">
    <property type="protein sequence ID" value="KAH8096810.1"/>
    <property type="molecule type" value="Genomic_DNA"/>
</dbReference>